<dbReference type="PANTHER" id="PTHR11576:SF2">
    <property type="entry name" value="ZONA PELLUCIDA SPERM-BINDING PROTEIN 3"/>
    <property type="match status" value="1"/>
</dbReference>
<dbReference type="GO" id="GO:0035803">
    <property type="term" value="P:egg coat formation"/>
    <property type="evidence" value="ECO:0007669"/>
    <property type="project" value="UniProtKB-UniRule"/>
</dbReference>
<accession>A0A6J2WX39</accession>
<dbReference type="Gene3D" id="2.60.40.3210">
    <property type="entry name" value="Zona pellucida, ZP-N domain"/>
    <property type="match status" value="1"/>
</dbReference>
<keyword evidence="2" id="KW-0272">Extracellular matrix</keyword>
<name>A0A6J2WX39_CHACN</name>
<dbReference type="GeneID" id="115828803"/>
<comment type="domain">
    <text evidence="2">The ZP domain is involved in the polymerization of the ZP proteins to form the zona pellucida.</text>
</comment>
<dbReference type="PROSITE" id="PS51034">
    <property type="entry name" value="ZP_2"/>
    <property type="match status" value="1"/>
</dbReference>
<evidence type="ECO:0000259" key="3">
    <source>
        <dbReference type="PROSITE" id="PS51034"/>
    </source>
</evidence>
<dbReference type="GO" id="GO:0007339">
    <property type="term" value="P:binding of sperm to zona pellucida"/>
    <property type="evidence" value="ECO:0007669"/>
    <property type="project" value="UniProtKB-UniRule"/>
</dbReference>
<dbReference type="GO" id="GO:0035805">
    <property type="term" value="C:egg coat"/>
    <property type="evidence" value="ECO:0007669"/>
    <property type="project" value="UniProtKB-SubCell"/>
</dbReference>
<comment type="subcellular location">
    <subcellularLocation>
        <location evidence="2">Zona pellucida</location>
    </subcellularLocation>
    <subcellularLocation>
        <location evidence="2">Cell membrane</location>
        <topology evidence="2">Single-pass type I membrane protein</topology>
    </subcellularLocation>
</comment>
<dbReference type="PANTHER" id="PTHR11576">
    <property type="entry name" value="ZONA PELLUCIDA SPERM-BINDING PROTEIN 3"/>
    <property type="match status" value="1"/>
</dbReference>
<dbReference type="InterPro" id="IPR055356">
    <property type="entry name" value="ZP-N"/>
</dbReference>
<dbReference type="GO" id="GO:0032190">
    <property type="term" value="F:acrosin binding"/>
    <property type="evidence" value="ECO:0007669"/>
    <property type="project" value="TreeGrafter"/>
</dbReference>
<keyword evidence="4" id="KW-1185">Reference proteome</keyword>
<dbReference type="InParanoid" id="A0A6J2WX39"/>
<comment type="PTM">
    <text evidence="2">Proteolytically cleaved before the transmembrane segment to yield the secreted ectodomain incorporated in the zona pellucida.</text>
</comment>
<keyword evidence="2" id="KW-0964">Secreted</keyword>
<dbReference type="Proteomes" id="UP000504632">
    <property type="component" value="Chromosome 15"/>
</dbReference>
<dbReference type="Pfam" id="PF00100">
    <property type="entry name" value="Zona_pellucida"/>
    <property type="match status" value="1"/>
</dbReference>
<dbReference type="GO" id="GO:0035804">
    <property type="term" value="F:structural constituent of egg coat"/>
    <property type="evidence" value="ECO:0007669"/>
    <property type="project" value="UniProtKB-UniRule"/>
</dbReference>
<dbReference type="RefSeq" id="XP_030648761.1">
    <property type="nucleotide sequence ID" value="XM_030792901.1"/>
</dbReference>
<keyword evidence="2" id="KW-1003">Cell membrane</keyword>
<evidence type="ECO:0000256" key="1">
    <source>
        <dbReference type="ARBA" id="ARBA00023157"/>
    </source>
</evidence>
<keyword evidence="2" id="KW-0732">Signal</keyword>
<dbReference type="InterPro" id="IPR055355">
    <property type="entry name" value="ZP-C"/>
</dbReference>
<keyword evidence="2" id="KW-0472">Membrane</keyword>
<dbReference type="InterPro" id="IPR042235">
    <property type="entry name" value="ZP-C_dom"/>
</dbReference>
<evidence type="ECO:0000256" key="2">
    <source>
        <dbReference type="RuleBase" id="RU367066"/>
    </source>
</evidence>
<protein>
    <recommendedName>
        <fullName evidence="2">Zona pellucida sperm-binding protein 3</fullName>
    </recommendedName>
</protein>
<dbReference type="InterPro" id="IPR001507">
    <property type="entry name" value="ZP_dom"/>
</dbReference>
<dbReference type="Gene3D" id="2.60.40.4100">
    <property type="entry name" value="Zona pellucida, ZP-C domain"/>
    <property type="match status" value="1"/>
</dbReference>
<proteinExistence type="inferred from homology"/>
<keyword evidence="2" id="KW-0165">Cleavage on pair of basic residues</keyword>
<dbReference type="GO" id="GO:2000344">
    <property type="term" value="P:positive regulation of acrosome reaction"/>
    <property type="evidence" value="ECO:0007669"/>
    <property type="project" value="UniProtKB-UniRule"/>
</dbReference>
<organism evidence="4 5">
    <name type="scientific">Chanos chanos</name>
    <name type="common">Milkfish</name>
    <name type="synonym">Mugil chanos</name>
    <dbReference type="NCBI Taxonomy" id="29144"/>
    <lineage>
        <taxon>Eukaryota</taxon>
        <taxon>Metazoa</taxon>
        <taxon>Chordata</taxon>
        <taxon>Craniata</taxon>
        <taxon>Vertebrata</taxon>
        <taxon>Euteleostomi</taxon>
        <taxon>Actinopterygii</taxon>
        <taxon>Neopterygii</taxon>
        <taxon>Teleostei</taxon>
        <taxon>Ostariophysi</taxon>
        <taxon>Gonorynchiformes</taxon>
        <taxon>Chanidae</taxon>
        <taxon>Chanos</taxon>
    </lineage>
</organism>
<reference evidence="5" key="1">
    <citation type="submission" date="2025-08" db="UniProtKB">
        <authorList>
            <consortium name="RefSeq"/>
        </authorList>
    </citation>
    <scope>IDENTIFICATION</scope>
</reference>
<evidence type="ECO:0000313" key="5">
    <source>
        <dbReference type="RefSeq" id="XP_030648761.1"/>
    </source>
</evidence>
<keyword evidence="1 2" id="KW-1015">Disulfide bond</keyword>
<comment type="similarity">
    <text evidence="2">Belongs to the ZP domain family. ZPC subfamily.</text>
</comment>
<comment type="function">
    <text evidence="2">Component of the zona pellucida, an extracellular matrix surrounding oocytes which mediates sperm binding, induction of the acrosome reaction and prevents post-fertilization polyspermy. The zona pellucida is composed of 3 to 4 glycoproteins, ZP1, ZP2, ZP3, and ZP4. ZP3 is essential for sperm binding and zona matrix formation.</text>
</comment>
<sequence length="325" mass="36020">MSQMIQCSKILSASELREACLPLSAGSDMTDLHFQSDLYGNGRRVLSSELHLGNAEWINQQECRAVPHGDSEYVIKAALHECGSRLNVEEDFIVYSNSLVYSPMKNAAGIIRAAGTAVPPSLKSSTTKRSAVASLDFSLRLMTYDWKFERSSNVYRPGDLMNIEGSVQSTEPTPLRLFLDSCVATWDANTDTVPRYVLIQNHGCLTGSHEVNFTTQFLQRKQNHTLQLQMDASRFHQDSRYTIYITCLLKAGAAAQGVSSVKKACMYTGTRWMSMDGQNEVCQCCDSLCDVRNSDQSKQQDQTSLTGPEAFGRKLVTLGPITVLD</sequence>
<evidence type="ECO:0000313" key="4">
    <source>
        <dbReference type="Proteomes" id="UP000504632"/>
    </source>
</evidence>
<feature type="domain" description="ZP" evidence="3">
    <location>
        <begin position="19"/>
        <end position="272"/>
    </location>
</feature>
<gene>
    <name evidence="5" type="primary">LOC115828803</name>
</gene>
<dbReference type="OrthoDB" id="8880842at2759"/>
<dbReference type="GO" id="GO:0005886">
    <property type="term" value="C:plasma membrane"/>
    <property type="evidence" value="ECO:0007669"/>
    <property type="project" value="UniProtKB-SubCell"/>
</dbReference>
<dbReference type="Pfam" id="PF23344">
    <property type="entry name" value="ZP-N"/>
    <property type="match status" value="1"/>
</dbReference>
<dbReference type="SMART" id="SM00241">
    <property type="entry name" value="ZP"/>
    <property type="match status" value="1"/>
</dbReference>
<dbReference type="FunFam" id="2.60.40.4100:FF:000002">
    <property type="entry name" value="Zona pellucida sperm-binding protein 3"/>
    <property type="match status" value="1"/>
</dbReference>
<dbReference type="AlphaFoldDB" id="A0A6J2WX39"/>